<dbReference type="SUPFAM" id="SSF56059">
    <property type="entry name" value="Glutathione synthetase ATP-binding domain-like"/>
    <property type="match status" value="1"/>
</dbReference>
<dbReference type="InterPro" id="IPR004344">
    <property type="entry name" value="TTL/TTLL_fam"/>
</dbReference>
<dbReference type="PANTHER" id="PTHR12241:SF118">
    <property type="entry name" value="TUBULIN POLYGLUTAMYLASE TTLL2-RELATED"/>
    <property type="match status" value="1"/>
</dbReference>
<feature type="region of interest" description="Disordered" evidence="4">
    <location>
        <begin position="406"/>
        <end position="444"/>
    </location>
</feature>
<dbReference type="HOGENOM" id="CLU_010131_0_1_1"/>
<dbReference type="GO" id="GO:0070740">
    <property type="term" value="F:tubulin-glutamic acid ligase activity"/>
    <property type="evidence" value="ECO:0007669"/>
    <property type="project" value="TreeGrafter"/>
</dbReference>
<reference evidence="5" key="1">
    <citation type="journal article" date="2013" name="Genome Biol.">
        <title>Draft genome of the mountain pine beetle, Dendroctonus ponderosae Hopkins, a major forest pest.</title>
        <authorList>
            <person name="Keeling C.I."/>
            <person name="Yuen M.M."/>
            <person name="Liao N.Y."/>
            <person name="Docking T.R."/>
            <person name="Chan S.K."/>
            <person name="Taylor G.A."/>
            <person name="Palmquist D.L."/>
            <person name="Jackman S.D."/>
            <person name="Nguyen A."/>
            <person name="Li M."/>
            <person name="Henderson H."/>
            <person name="Janes J.K."/>
            <person name="Zhao Y."/>
            <person name="Pandoh P."/>
            <person name="Moore R."/>
            <person name="Sperling F.A."/>
            <person name="Huber D.P."/>
            <person name="Birol I."/>
            <person name="Jones S.J."/>
            <person name="Bohlmann J."/>
        </authorList>
    </citation>
    <scope>NUCLEOTIDE SEQUENCE</scope>
</reference>
<keyword evidence="2" id="KW-0547">Nucleotide-binding</keyword>
<dbReference type="OrthoDB" id="277439at2759"/>
<dbReference type="Gene3D" id="3.30.470.20">
    <property type="entry name" value="ATP-grasp fold, B domain"/>
    <property type="match status" value="1"/>
</dbReference>
<dbReference type="Pfam" id="PF03133">
    <property type="entry name" value="TTL"/>
    <property type="match status" value="1"/>
</dbReference>
<evidence type="ECO:0000256" key="2">
    <source>
        <dbReference type="ARBA" id="ARBA00022741"/>
    </source>
</evidence>
<accession>N6TEQ1</accession>
<dbReference type="GO" id="GO:0000226">
    <property type="term" value="P:microtubule cytoskeleton organization"/>
    <property type="evidence" value="ECO:0007669"/>
    <property type="project" value="TreeGrafter"/>
</dbReference>
<protein>
    <submittedName>
        <fullName evidence="5">Uncharacterized protein</fullName>
    </submittedName>
</protein>
<keyword evidence="3" id="KW-0067">ATP-binding</keyword>
<keyword evidence="1" id="KW-0436">Ligase</keyword>
<dbReference type="EMBL" id="KB740984">
    <property type="protein sequence ID" value="ENN76233.1"/>
    <property type="molecule type" value="Genomic_DNA"/>
</dbReference>
<evidence type="ECO:0000256" key="4">
    <source>
        <dbReference type="SAM" id="MobiDB-lite"/>
    </source>
</evidence>
<name>N6TEQ1_DENPD</name>
<proteinExistence type="predicted"/>
<organism evidence="5">
    <name type="scientific">Dendroctonus ponderosae</name>
    <name type="common">Mountain pine beetle</name>
    <dbReference type="NCBI Taxonomy" id="77166"/>
    <lineage>
        <taxon>Eukaryota</taxon>
        <taxon>Metazoa</taxon>
        <taxon>Ecdysozoa</taxon>
        <taxon>Arthropoda</taxon>
        <taxon>Hexapoda</taxon>
        <taxon>Insecta</taxon>
        <taxon>Pterygota</taxon>
        <taxon>Neoptera</taxon>
        <taxon>Endopterygota</taxon>
        <taxon>Coleoptera</taxon>
        <taxon>Polyphaga</taxon>
        <taxon>Cucujiformia</taxon>
        <taxon>Curculionidae</taxon>
        <taxon>Scolytinae</taxon>
        <taxon>Dendroctonus</taxon>
    </lineage>
</organism>
<dbReference type="GO" id="GO:0005524">
    <property type="term" value="F:ATP binding"/>
    <property type="evidence" value="ECO:0007669"/>
    <property type="project" value="UniProtKB-KW"/>
</dbReference>
<evidence type="ECO:0000256" key="1">
    <source>
        <dbReference type="ARBA" id="ARBA00022598"/>
    </source>
</evidence>
<dbReference type="GO" id="GO:0036064">
    <property type="term" value="C:ciliary basal body"/>
    <property type="evidence" value="ECO:0007669"/>
    <property type="project" value="TreeGrafter"/>
</dbReference>
<dbReference type="GO" id="GO:0015631">
    <property type="term" value="F:tubulin binding"/>
    <property type="evidence" value="ECO:0007669"/>
    <property type="project" value="TreeGrafter"/>
</dbReference>
<gene>
    <name evidence="5" type="ORF">YQE_07199</name>
</gene>
<dbReference type="PROSITE" id="PS51221">
    <property type="entry name" value="TTL"/>
    <property type="match status" value="1"/>
</dbReference>
<dbReference type="AlphaFoldDB" id="N6TEQ1"/>
<sequence>MKVCIERGWREYNPETNENHWNLWWKTSGFSNGHHKNIYAFQFLNHIPKGSTICRKDNLIRYLRYALCLYTEPPLFNVFFSPHGYNLPLEYTKLAAECSRSRPPSYRDENLRLPEEKPIWICKPVAQSQGRGIFLFKVLLLQKLSELNYDTNTIVQRYIEKPLLIGGYKFDLRLYVCVPSYQPLVVYMYKEGLARFGTDKFSLNDLKNPFRHLTNSSINKLGPGYAEMKDRVGSGCKWTLRQLRRYFQQASIPDWLIWQKITSLVVLTILSQLHQIPPTVNCFEFFGFDILIDSALRPWLLEVRLLSTTQTVATFRKFLYIVSQVNLSPALSNDCDADSLVKKPMLHDMFDLLGLPLYNTGLSIFNVWLDGTSDNDREEDFDAKMSLKGTVTILNAAGRWRRKVRRMSAHQSSYSSTSTGRARVRSSPPTNQSKRLPLSSLKVA</sequence>
<feature type="non-terminal residue" evidence="5">
    <location>
        <position position="1"/>
    </location>
</feature>
<dbReference type="OMA" id="KPIWICK"/>
<evidence type="ECO:0000313" key="5">
    <source>
        <dbReference type="EMBL" id="ENN76233.1"/>
    </source>
</evidence>
<dbReference type="PANTHER" id="PTHR12241">
    <property type="entry name" value="TUBULIN POLYGLUTAMYLASE"/>
    <property type="match status" value="1"/>
</dbReference>
<evidence type="ECO:0000256" key="3">
    <source>
        <dbReference type="ARBA" id="ARBA00022840"/>
    </source>
</evidence>